<accession>A0A7W7GPB3</accession>
<dbReference type="RefSeq" id="WP_184241457.1">
    <property type="nucleotide sequence ID" value="NZ_JACHNA010000001.1"/>
</dbReference>
<dbReference type="SUPFAM" id="SSF46955">
    <property type="entry name" value="Putative DNA-binding domain"/>
    <property type="match status" value="1"/>
</dbReference>
<dbReference type="PRINTS" id="PR00040">
    <property type="entry name" value="HTHMERR"/>
</dbReference>
<dbReference type="InterPro" id="IPR000551">
    <property type="entry name" value="MerR-type_HTH_dom"/>
</dbReference>
<dbReference type="PROSITE" id="PS50937">
    <property type="entry name" value="HTH_MERR_2"/>
    <property type="match status" value="1"/>
</dbReference>
<name>A0A7W7GPB3_9MICC</name>
<evidence type="ECO:0000256" key="1">
    <source>
        <dbReference type="ARBA" id="ARBA00023125"/>
    </source>
</evidence>
<keyword evidence="4" id="KW-1185">Reference proteome</keyword>
<dbReference type="Pfam" id="PF13411">
    <property type="entry name" value="MerR_1"/>
    <property type="match status" value="1"/>
</dbReference>
<dbReference type="CDD" id="cd01106">
    <property type="entry name" value="HTH_TipAL-Mta"/>
    <property type="match status" value="1"/>
</dbReference>
<dbReference type="Proteomes" id="UP000540191">
    <property type="component" value="Unassembled WGS sequence"/>
</dbReference>
<dbReference type="Gene3D" id="1.10.490.50">
    <property type="entry name" value="Antibiotic binding domain of TipA-like multidrug resistance regulators"/>
    <property type="match status" value="1"/>
</dbReference>
<dbReference type="PANTHER" id="PTHR30204">
    <property type="entry name" value="REDOX-CYCLING DRUG-SENSING TRANSCRIPTIONAL ACTIVATOR SOXR"/>
    <property type="match status" value="1"/>
</dbReference>
<dbReference type="Pfam" id="PF07739">
    <property type="entry name" value="TipAS"/>
    <property type="match status" value="1"/>
</dbReference>
<organism evidence="3 4">
    <name type="scientific">Micrococcus cohnii</name>
    <dbReference type="NCBI Taxonomy" id="993416"/>
    <lineage>
        <taxon>Bacteria</taxon>
        <taxon>Bacillati</taxon>
        <taxon>Actinomycetota</taxon>
        <taxon>Actinomycetes</taxon>
        <taxon>Micrococcales</taxon>
        <taxon>Micrococcaceae</taxon>
        <taxon>Micrococcus</taxon>
    </lineage>
</organism>
<dbReference type="SMART" id="SM00422">
    <property type="entry name" value="HTH_MERR"/>
    <property type="match status" value="1"/>
</dbReference>
<protein>
    <submittedName>
        <fullName evidence="3">DNA-binding transcriptional MerR regulator</fullName>
    </submittedName>
</protein>
<evidence type="ECO:0000313" key="3">
    <source>
        <dbReference type="EMBL" id="MBB4735809.1"/>
    </source>
</evidence>
<dbReference type="GO" id="GO:0003700">
    <property type="term" value="F:DNA-binding transcription factor activity"/>
    <property type="evidence" value="ECO:0007669"/>
    <property type="project" value="InterPro"/>
</dbReference>
<sequence>MPDRSGRPRGPGEWSITDVARASGLTSRALRHYEQIGLLQPSSLGSNGHRRYSEAELSRLYRILSLRDLDLPLESIRLMLDEGLSLEDTMGAHLVELQRRRARTDAQIIRVQHALESFRKGTGMDIDDVFAGADPTRFETEVRRRWGDDAWERGARRHGGMTAERRRSEEERTRDLTAALRDAATQGEDPAGVRLQALIAVHHRWVADWWGGRVPDADAYRGLADLYVADERFSVVYGGRENAEVIRAAMNLWAREHLEVRG</sequence>
<dbReference type="InterPro" id="IPR012925">
    <property type="entry name" value="TipAS_dom"/>
</dbReference>
<evidence type="ECO:0000313" key="4">
    <source>
        <dbReference type="Proteomes" id="UP000540191"/>
    </source>
</evidence>
<dbReference type="InterPro" id="IPR036244">
    <property type="entry name" value="TipA-like_antibiotic-bd"/>
</dbReference>
<dbReference type="AlphaFoldDB" id="A0A7W7GPB3"/>
<reference evidence="3 4" key="1">
    <citation type="submission" date="2020-08" db="EMBL/GenBank/DDBJ databases">
        <title>Sequencing the genomes of 1000 actinobacteria strains.</title>
        <authorList>
            <person name="Klenk H.-P."/>
        </authorList>
    </citation>
    <scope>NUCLEOTIDE SEQUENCE [LARGE SCALE GENOMIC DNA]</scope>
    <source>
        <strain evidence="3 4">DSM 23974</strain>
    </source>
</reference>
<evidence type="ECO:0000259" key="2">
    <source>
        <dbReference type="PROSITE" id="PS50937"/>
    </source>
</evidence>
<dbReference type="InterPro" id="IPR009061">
    <property type="entry name" value="DNA-bd_dom_put_sf"/>
</dbReference>
<dbReference type="SUPFAM" id="SSF89082">
    <property type="entry name" value="Antibiotic binding domain of TipA-like multidrug resistance regulators"/>
    <property type="match status" value="1"/>
</dbReference>
<proteinExistence type="predicted"/>
<dbReference type="EMBL" id="JACHNA010000001">
    <property type="protein sequence ID" value="MBB4735809.1"/>
    <property type="molecule type" value="Genomic_DNA"/>
</dbReference>
<dbReference type="PANTHER" id="PTHR30204:SF93">
    <property type="entry name" value="HTH MERR-TYPE DOMAIN-CONTAINING PROTEIN"/>
    <property type="match status" value="1"/>
</dbReference>
<dbReference type="InterPro" id="IPR047057">
    <property type="entry name" value="MerR_fam"/>
</dbReference>
<dbReference type="GO" id="GO:0003677">
    <property type="term" value="F:DNA binding"/>
    <property type="evidence" value="ECO:0007669"/>
    <property type="project" value="UniProtKB-KW"/>
</dbReference>
<comment type="caution">
    <text evidence="3">The sequence shown here is derived from an EMBL/GenBank/DDBJ whole genome shotgun (WGS) entry which is preliminary data.</text>
</comment>
<keyword evidence="1 3" id="KW-0238">DNA-binding</keyword>
<gene>
    <name evidence="3" type="ORF">HDA30_001317</name>
</gene>
<dbReference type="Gene3D" id="1.10.1660.10">
    <property type="match status" value="1"/>
</dbReference>
<feature type="domain" description="HTH merR-type" evidence="2">
    <location>
        <begin position="13"/>
        <end position="82"/>
    </location>
</feature>